<dbReference type="Proteomes" id="UP000005801">
    <property type="component" value="Unassembled WGS sequence"/>
</dbReference>
<sequence>MRAFKVLAQDDDLSRVGEDYGNAIEGNSASDGVEDYTCGFTELADIVGSPREGQARVGRDGLSEGPEEPARQVGDG</sequence>
<evidence type="ECO:0000256" key="1">
    <source>
        <dbReference type="SAM" id="MobiDB-lite"/>
    </source>
</evidence>
<evidence type="ECO:0000313" key="3">
    <source>
        <dbReference type="Proteomes" id="UP000005801"/>
    </source>
</evidence>
<reference evidence="2 3" key="1">
    <citation type="submission" date="2007-06" db="EMBL/GenBank/DDBJ databases">
        <authorList>
            <person name="Shimkets L."/>
            <person name="Ferriera S."/>
            <person name="Johnson J."/>
            <person name="Kravitz S."/>
            <person name="Beeson K."/>
            <person name="Sutton G."/>
            <person name="Rogers Y.-H."/>
            <person name="Friedman R."/>
            <person name="Frazier M."/>
            <person name="Venter J.C."/>
        </authorList>
    </citation>
    <scope>NUCLEOTIDE SEQUENCE [LARGE SCALE GENOMIC DNA]</scope>
    <source>
        <strain evidence="2 3">SIR-1</strain>
    </source>
</reference>
<feature type="region of interest" description="Disordered" evidence="1">
    <location>
        <begin position="49"/>
        <end position="76"/>
    </location>
</feature>
<organism evidence="2 3">
    <name type="scientific">Plesiocystis pacifica SIR-1</name>
    <dbReference type="NCBI Taxonomy" id="391625"/>
    <lineage>
        <taxon>Bacteria</taxon>
        <taxon>Pseudomonadati</taxon>
        <taxon>Myxococcota</taxon>
        <taxon>Polyangia</taxon>
        <taxon>Nannocystales</taxon>
        <taxon>Nannocystaceae</taxon>
        <taxon>Plesiocystis</taxon>
    </lineage>
</organism>
<protein>
    <submittedName>
        <fullName evidence="2">Uncharacterized protein</fullName>
    </submittedName>
</protein>
<gene>
    <name evidence="2" type="ORF">PPSIR1_38656</name>
</gene>
<feature type="compositionally biased region" description="Basic and acidic residues" evidence="1">
    <location>
        <begin position="53"/>
        <end position="62"/>
    </location>
</feature>
<evidence type="ECO:0000313" key="2">
    <source>
        <dbReference type="EMBL" id="EDM77714.1"/>
    </source>
</evidence>
<keyword evidence="3" id="KW-1185">Reference proteome</keyword>
<accession>A6G8Q4</accession>
<dbReference type="AlphaFoldDB" id="A6G8Q4"/>
<proteinExistence type="predicted"/>
<comment type="caution">
    <text evidence="2">The sequence shown here is derived from an EMBL/GenBank/DDBJ whole genome shotgun (WGS) entry which is preliminary data.</text>
</comment>
<dbReference type="EMBL" id="ABCS01000041">
    <property type="protein sequence ID" value="EDM77714.1"/>
    <property type="molecule type" value="Genomic_DNA"/>
</dbReference>
<name>A6G8Q4_9BACT</name>